<accession>A0A8E2AYX0</accession>
<gene>
    <name evidence="1" type="ORF">OBBRIDRAFT_114667</name>
</gene>
<reference evidence="1 2" key="1">
    <citation type="submission" date="2016-07" db="EMBL/GenBank/DDBJ databases">
        <title>Draft genome of the white-rot fungus Obba rivulosa 3A-2.</title>
        <authorList>
            <consortium name="DOE Joint Genome Institute"/>
            <person name="Miettinen O."/>
            <person name="Riley R."/>
            <person name="Acob R."/>
            <person name="Barry K."/>
            <person name="Cullen D."/>
            <person name="De Vries R."/>
            <person name="Hainaut M."/>
            <person name="Hatakka A."/>
            <person name="Henrissat B."/>
            <person name="Hilden K."/>
            <person name="Kuo R."/>
            <person name="Labutti K."/>
            <person name="Lipzen A."/>
            <person name="Makela M.R."/>
            <person name="Sandor L."/>
            <person name="Spatafora J.W."/>
            <person name="Grigoriev I.V."/>
            <person name="Hibbett D.S."/>
        </authorList>
    </citation>
    <scope>NUCLEOTIDE SEQUENCE [LARGE SCALE GENOMIC DNA]</scope>
    <source>
        <strain evidence="1 2">3A-2</strain>
    </source>
</reference>
<dbReference type="Proteomes" id="UP000250043">
    <property type="component" value="Unassembled WGS sequence"/>
</dbReference>
<name>A0A8E2AYX0_9APHY</name>
<organism evidence="1 2">
    <name type="scientific">Obba rivulosa</name>
    <dbReference type="NCBI Taxonomy" id="1052685"/>
    <lineage>
        <taxon>Eukaryota</taxon>
        <taxon>Fungi</taxon>
        <taxon>Dikarya</taxon>
        <taxon>Basidiomycota</taxon>
        <taxon>Agaricomycotina</taxon>
        <taxon>Agaricomycetes</taxon>
        <taxon>Polyporales</taxon>
        <taxon>Gelatoporiaceae</taxon>
        <taxon>Obba</taxon>
    </lineage>
</organism>
<keyword evidence="2" id="KW-1185">Reference proteome</keyword>
<evidence type="ECO:0000313" key="2">
    <source>
        <dbReference type="Proteomes" id="UP000250043"/>
    </source>
</evidence>
<protein>
    <submittedName>
        <fullName evidence="1">Uncharacterized protein</fullName>
    </submittedName>
</protein>
<proteinExistence type="predicted"/>
<dbReference type="AlphaFoldDB" id="A0A8E2AYX0"/>
<sequence length="170" mass="19996">MNLPVRAVEDVHIKFTCESHFNLDTLCYLMWFLNRRELLASIMTCQTLYSAWTAILFTLPIDVRNHFKPSCFCKCVRHDLADRSRCLRRHRLNLSHYDYVINRGCVRGMDHPKSVVKQLIDILFHAESLHKLDIELNKRTLELYPELSLAMDPCKIQTSHRHLLSEAGCR</sequence>
<evidence type="ECO:0000313" key="1">
    <source>
        <dbReference type="EMBL" id="OCH88005.1"/>
    </source>
</evidence>
<dbReference type="EMBL" id="KV722465">
    <property type="protein sequence ID" value="OCH88005.1"/>
    <property type="molecule type" value="Genomic_DNA"/>
</dbReference>
<dbReference type="OrthoDB" id="2804729at2759"/>